<dbReference type="GO" id="GO:0005524">
    <property type="term" value="F:ATP binding"/>
    <property type="evidence" value="ECO:0007669"/>
    <property type="project" value="InterPro"/>
</dbReference>
<sequence length="87" mass="9366">MLGLHALGVTHNDYHYGNLLVADEATGELKVIDLESLRKILRARRPTAPCREDGTPGPHVAAPWTTLTTTSVASPVIAAYVLYSVVL</sequence>
<protein>
    <recommendedName>
        <fullName evidence="1">Protein kinase domain-containing protein</fullName>
    </recommendedName>
</protein>
<evidence type="ECO:0000313" key="3">
    <source>
        <dbReference type="Proteomes" id="UP000041254"/>
    </source>
</evidence>
<proteinExistence type="predicted"/>
<name>A0A0G4FZD0_VITBC</name>
<dbReference type="VEuPathDB" id="CryptoDB:Vbra_16606"/>
<dbReference type="InParanoid" id="A0A0G4FZD0"/>
<reference evidence="2 3" key="1">
    <citation type="submission" date="2014-11" db="EMBL/GenBank/DDBJ databases">
        <authorList>
            <person name="Zhu J."/>
            <person name="Qi W."/>
            <person name="Song R."/>
        </authorList>
    </citation>
    <scope>NUCLEOTIDE SEQUENCE [LARGE SCALE GENOMIC DNA]</scope>
</reference>
<evidence type="ECO:0000259" key="1">
    <source>
        <dbReference type="PROSITE" id="PS50011"/>
    </source>
</evidence>
<dbReference type="EMBL" id="CDMY01000531">
    <property type="protein sequence ID" value="CEM20979.1"/>
    <property type="molecule type" value="Genomic_DNA"/>
</dbReference>
<dbReference type="GO" id="GO:0004672">
    <property type="term" value="F:protein kinase activity"/>
    <property type="evidence" value="ECO:0007669"/>
    <property type="project" value="InterPro"/>
</dbReference>
<accession>A0A0G4FZD0</accession>
<dbReference type="SUPFAM" id="SSF56112">
    <property type="entry name" value="Protein kinase-like (PK-like)"/>
    <property type="match status" value="1"/>
</dbReference>
<dbReference type="InterPro" id="IPR011009">
    <property type="entry name" value="Kinase-like_dom_sf"/>
</dbReference>
<keyword evidence="3" id="KW-1185">Reference proteome</keyword>
<dbReference type="InterPro" id="IPR000719">
    <property type="entry name" value="Prot_kinase_dom"/>
</dbReference>
<dbReference type="Proteomes" id="UP000041254">
    <property type="component" value="Unassembled WGS sequence"/>
</dbReference>
<feature type="domain" description="Protein kinase" evidence="1">
    <location>
        <begin position="1"/>
        <end position="87"/>
    </location>
</feature>
<organism evidence="2 3">
    <name type="scientific">Vitrella brassicaformis (strain CCMP3155)</name>
    <dbReference type="NCBI Taxonomy" id="1169540"/>
    <lineage>
        <taxon>Eukaryota</taxon>
        <taxon>Sar</taxon>
        <taxon>Alveolata</taxon>
        <taxon>Colpodellida</taxon>
        <taxon>Vitrellaceae</taxon>
        <taxon>Vitrella</taxon>
    </lineage>
</organism>
<gene>
    <name evidence="2" type="ORF">Vbra_16606</name>
</gene>
<evidence type="ECO:0000313" key="2">
    <source>
        <dbReference type="EMBL" id="CEM20979.1"/>
    </source>
</evidence>
<dbReference type="AlphaFoldDB" id="A0A0G4FZD0"/>
<dbReference type="PROSITE" id="PS50011">
    <property type="entry name" value="PROTEIN_KINASE_DOM"/>
    <property type="match status" value="1"/>
</dbReference>